<dbReference type="OrthoDB" id="73919at2759"/>
<evidence type="ECO:0000259" key="6">
    <source>
        <dbReference type="PROSITE" id="PS50115"/>
    </source>
</evidence>
<keyword evidence="2" id="KW-0479">Metal-binding</keyword>
<sequence length="141" mass="16113">MTKDKKKAELLRKILNKISSKVPGNSICADCKAKYACWASWNLGIFICVKCAGAHRGLGTHISRVKSVDLDEWNETEISVMQNIGNVNSNIAYENKLTIVEYNSIMNVSRDLFISKKYREKIWLIDDYIAPERIPINTKFL</sequence>
<dbReference type="SUPFAM" id="SSF57863">
    <property type="entry name" value="ArfGap/RecO-like zinc finger"/>
    <property type="match status" value="1"/>
</dbReference>
<feature type="domain" description="Arf-GAP" evidence="6">
    <location>
        <begin position="5"/>
        <end position="132"/>
    </location>
</feature>
<dbReference type="PANTHER" id="PTHR45705">
    <property type="entry name" value="FI20236P1"/>
    <property type="match status" value="1"/>
</dbReference>
<keyword evidence="1" id="KW-0343">GTPase activation</keyword>
<dbReference type="InterPro" id="IPR038508">
    <property type="entry name" value="ArfGAP_dom_sf"/>
</dbReference>
<dbReference type="PROSITE" id="PS50115">
    <property type="entry name" value="ARFGAP"/>
    <property type="match status" value="1"/>
</dbReference>
<accession>A0A177AWH2</accession>
<name>A0A177AWH2_9BILA</name>
<evidence type="ECO:0000256" key="1">
    <source>
        <dbReference type="ARBA" id="ARBA00022468"/>
    </source>
</evidence>
<keyword evidence="8" id="KW-1185">Reference proteome</keyword>
<protein>
    <recommendedName>
        <fullName evidence="6">Arf-GAP domain-containing protein</fullName>
    </recommendedName>
</protein>
<reference evidence="7 8" key="1">
    <citation type="submission" date="2016-04" db="EMBL/GenBank/DDBJ databases">
        <title>The genome of Intoshia linei affirms orthonectids as highly simplified spiralians.</title>
        <authorList>
            <person name="Mikhailov K.V."/>
            <person name="Slusarev G.S."/>
            <person name="Nikitin M.A."/>
            <person name="Logacheva M.D."/>
            <person name="Penin A."/>
            <person name="Aleoshin V."/>
            <person name="Panchin Y.V."/>
        </authorList>
    </citation>
    <scope>NUCLEOTIDE SEQUENCE [LARGE SCALE GENOMIC DNA]</scope>
    <source>
        <strain evidence="7">Intl2013</strain>
        <tissue evidence="7">Whole animal</tissue>
    </source>
</reference>
<dbReference type="FunFam" id="1.10.220.150:FF:000009">
    <property type="entry name" value="stromal membrane-associated protein 1 isoform X1"/>
    <property type="match status" value="1"/>
</dbReference>
<dbReference type="GO" id="GO:0008270">
    <property type="term" value="F:zinc ion binding"/>
    <property type="evidence" value="ECO:0007669"/>
    <property type="project" value="UniProtKB-KW"/>
</dbReference>
<dbReference type="AlphaFoldDB" id="A0A177AWH2"/>
<dbReference type="PANTHER" id="PTHR45705:SF1">
    <property type="entry name" value="FI20236P1"/>
    <property type="match status" value="1"/>
</dbReference>
<dbReference type="InterPro" id="IPR037278">
    <property type="entry name" value="ARFGAP/RecO"/>
</dbReference>
<evidence type="ECO:0000256" key="2">
    <source>
        <dbReference type="ARBA" id="ARBA00022723"/>
    </source>
</evidence>
<dbReference type="Proteomes" id="UP000078046">
    <property type="component" value="Unassembled WGS sequence"/>
</dbReference>
<dbReference type="EMBL" id="LWCA01001243">
    <property type="protein sequence ID" value="OAF65554.1"/>
    <property type="molecule type" value="Genomic_DNA"/>
</dbReference>
<proteinExistence type="predicted"/>
<dbReference type="GO" id="GO:0005096">
    <property type="term" value="F:GTPase activator activity"/>
    <property type="evidence" value="ECO:0007669"/>
    <property type="project" value="UniProtKB-KW"/>
</dbReference>
<evidence type="ECO:0000256" key="3">
    <source>
        <dbReference type="ARBA" id="ARBA00022771"/>
    </source>
</evidence>
<evidence type="ECO:0000256" key="5">
    <source>
        <dbReference type="PROSITE-ProRule" id="PRU00288"/>
    </source>
</evidence>
<dbReference type="Pfam" id="PF01412">
    <property type="entry name" value="ArfGap"/>
    <property type="match status" value="1"/>
</dbReference>
<keyword evidence="3 5" id="KW-0863">Zinc-finger</keyword>
<dbReference type="PRINTS" id="PR00405">
    <property type="entry name" value="REVINTRACTNG"/>
</dbReference>
<evidence type="ECO:0000313" key="8">
    <source>
        <dbReference type="Proteomes" id="UP000078046"/>
    </source>
</evidence>
<dbReference type="GO" id="GO:0005737">
    <property type="term" value="C:cytoplasm"/>
    <property type="evidence" value="ECO:0007669"/>
    <property type="project" value="TreeGrafter"/>
</dbReference>
<keyword evidence="4" id="KW-0862">Zinc</keyword>
<organism evidence="7 8">
    <name type="scientific">Intoshia linei</name>
    <dbReference type="NCBI Taxonomy" id="1819745"/>
    <lineage>
        <taxon>Eukaryota</taxon>
        <taxon>Metazoa</taxon>
        <taxon>Spiralia</taxon>
        <taxon>Lophotrochozoa</taxon>
        <taxon>Mesozoa</taxon>
        <taxon>Orthonectida</taxon>
        <taxon>Rhopaluridae</taxon>
        <taxon>Intoshia</taxon>
    </lineage>
</organism>
<evidence type="ECO:0000256" key="4">
    <source>
        <dbReference type="ARBA" id="ARBA00022833"/>
    </source>
</evidence>
<dbReference type="SMART" id="SM00105">
    <property type="entry name" value="ArfGap"/>
    <property type="match status" value="1"/>
</dbReference>
<dbReference type="InterPro" id="IPR001164">
    <property type="entry name" value="ArfGAP_dom"/>
</dbReference>
<comment type="caution">
    <text evidence="7">The sequence shown here is derived from an EMBL/GenBank/DDBJ whole genome shotgun (WGS) entry which is preliminary data.</text>
</comment>
<dbReference type="InterPro" id="IPR051718">
    <property type="entry name" value="ARF_GTPase-activating"/>
</dbReference>
<dbReference type="CDD" id="cd08204">
    <property type="entry name" value="ArfGap"/>
    <property type="match status" value="1"/>
</dbReference>
<dbReference type="Gene3D" id="1.10.220.150">
    <property type="entry name" value="Arf GTPase activating protein"/>
    <property type="match status" value="1"/>
</dbReference>
<gene>
    <name evidence="7" type="ORF">A3Q56_06748</name>
</gene>
<evidence type="ECO:0000313" key="7">
    <source>
        <dbReference type="EMBL" id="OAF65554.1"/>
    </source>
</evidence>